<sequence>MLHSLNLKSVCSKLLKGNEASYSHIMFHKNYYNSPYAKAMALILLSLAQSILVQHDE</sequence>
<name>A0A0E9RY46_ANGAN</name>
<evidence type="ECO:0000313" key="1">
    <source>
        <dbReference type="EMBL" id="JAH33777.1"/>
    </source>
</evidence>
<proteinExistence type="predicted"/>
<organism evidence="1">
    <name type="scientific">Anguilla anguilla</name>
    <name type="common">European freshwater eel</name>
    <name type="synonym">Muraena anguilla</name>
    <dbReference type="NCBI Taxonomy" id="7936"/>
    <lineage>
        <taxon>Eukaryota</taxon>
        <taxon>Metazoa</taxon>
        <taxon>Chordata</taxon>
        <taxon>Craniata</taxon>
        <taxon>Vertebrata</taxon>
        <taxon>Euteleostomi</taxon>
        <taxon>Actinopterygii</taxon>
        <taxon>Neopterygii</taxon>
        <taxon>Teleostei</taxon>
        <taxon>Anguilliformes</taxon>
        <taxon>Anguillidae</taxon>
        <taxon>Anguilla</taxon>
    </lineage>
</organism>
<accession>A0A0E9RY46</accession>
<dbReference type="AlphaFoldDB" id="A0A0E9RY46"/>
<protein>
    <submittedName>
        <fullName evidence="1">Uncharacterized protein</fullName>
    </submittedName>
</protein>
<reference evidence="1" key="2">
    <citation type="journal article" date="2015" name="Fish Shellfish Immunol.">
        <title>Early steps in the European eel (Anguilla anguilla)-Vibrio vulnificus interaction in the gills: Role of the RtxA13 toxin.</title>
        <authorList>
            <person name="Callol A."/>
            <person name="Pajuelo D."/>
            <person name="Ebbesson L."/>
            <person name="Teles M."/>
            <person name="MacKenzie S."/>
            <person name="Amaro C."/>
        </authorList>
    </citation>
    <scope>NUCLEOTIDE SEQUENCE</scope>
</reference>
<dbReference type="EMBL" id="GBXM01074800">
    <property type="protein sequence ID" value="JAH33777.1"/>
    <property type="molecule type" value="Transcribed_RNA"/>
</dbReference>
<reference evidence="1" key="1">
    <citation type="submission" date="2014-11" db="EMBL/GenBank/DDBJ databases">
        <authorList>
            <person name="Amaro Gonzalez C."/>
        </authorList>
    </citation>
    <scope>NUCLEOTIDE SEQUENCE</scope>
</reference>